<dbReference type="Pfam" id="PF02798">
    <property type="entry name" value="GST_N"/>
    <property type="match status" value="1"/>
</dbReference>
<dbReference type="SFLD" id="SFLDS00019">
    <property type="entry name" value="Glutathione_Transferase_(cytos"/>
    <property type="match status" value="1"/>
</dbReference>
<dbReference type="AlphaFoldDB" id="A0A3P1V930"/>
<dbReference type="InterPro" id="IPR040079">
    <property type="entry name" value="Glutathione_S-Trfase"/>
</dbReference>
<dbReference type="Pfam" id="PF13410">
    <property type="entry name" value="GST_C_2"/>
    <property type="match status" value="1"/>
</dbReference>
<feature type="domain" description="GST N-terminal" evidence="1">
    <location>
        <begin position="44"/>
        <end position="131"/>
    </location>
</feature>
<dbReference type="InterPro" id="IPR010987">
    <property type="entry name" value="Glutathione-S-Trfase_C-like"/>
</dbReference>
<dbReference type="InterPro" id="IPR036249">
    <property type="entry name" value="Thioredoxin-like_sf"/>
</dbReference>
<dbReference type="SUPFAM" id="SSF52833">
    <property type="entry name" value="Thioredoxin-like"/>
    <property type="match status" value="1"/>
</dbReference>
<comment type="caution">
    <text evidence="3">The sequence shown here is derived from an EMBL/GenBank/DDBJ whole genome shotgun (WGS) entry which is preliminary data.</text>
</comment>
<reference evidence="3 4" key="1">
    <citation type="submission" date="2018-11" db="EMBL/GenBank/DDBJ databases">
        <title>Genomes From Bacteria Associated with the Canine Oral Cavity: a Test Case for Automated Genome-Based Taxonomic Assignment.</title>
        <authorList>
            <person name="Coil D.A."/>
            <person name="Jospin G."/>
            <person name="Darling A.E."/>
            <person name="Wallis C."/>
            <person name="Davis I.J."/>
            <person name="Harris S."/>
            <person name="Eisen J.A."/>
            <person name="Holcombe L.J."/>
            <person name="O'Flynn C."/>
        </authorList>
    </citation>
    <scope>NUCLEOTIDE SEQUENCE [LARGE SCALE GENOMIC DNA]</scope>
    <source>
        <strain evidence="3 4">OH4621_COT-116</strain>
    </source>
</reference>
<dbReference type="PANTHER" id="PTHR44051">
    <property type="entry name" value="GLUTATHIONE S-TRANSFERASE-RELATED"/>
    <property type="match status" value="1"/>
</dbReference>
<dbReference type="SUPFAM" id="SSF47616">
    <property type="entry name" value="GST C-terminal domain-like"/>
    <property type="match status" value="1"/>
</dbReference>
<dbReference type="NCBIfam" id="NF008731">
    <property type="entry name" value="PRK11752.1"/>
    <property type="match status" value="1"/>
</dbReference>
<dbReference type="CDD" id="cd03048">
    <property type="entry name" value="GST_N_Ure2p_like"/>
    <property type="match status" value="1"/>
</dbReference>
<dbReference type="STRING" id="1123309.GCA_000377005_00357"/>
<evidence type="ECO:0000313" key="3">
    <source>
        <dbReference type="EMBL" id="RRD30278.1"/>
    </source>
</evidence>
<gene>
    <name evidence="3" type="ORF">EII38_08430</name>
</gene>
<dbReference type="InterPro" id="IPR004045">
    <property type="entry name" value="Glutathione_S-Trfase_N"/>
</dbReference>
<dbReference type="Proteomes" id="UP000281771">
    <property type="component" value="Unassembled WGS sequence"/>
</dbReference>
<feature type="domain" description="GST C-terminal" evidence="2">
    <location>
        <begin position="134"/>
        <end position="263"/>
    </location>
</feature>
<proteinExistence type="predicted"/>
<dbReference type="CDD" id="cd10292">
    <property type="entry name" value="GST_C_YghU_like"/>
    <property type="match status" value="1"/>
</dbReference>
<sequence length="263" mass="29755">MSDYQLPEVWENPANIGGAWGGLNQPTAGARFEQKLPVGDKPLQVYSLGTPNGVKVTILLEELKELGVMEADYDLYKISISSGDQFGSDFVALNPNSKIPVLCDQSGEQDIRVFESANILLYLADKFGHFIPTDFVKRTEVLNWLFWSTGAAPFLGGGFGHFYHYAPEKLEYPINRFAMEAKRQLDLLDKELAKKSYIAGEVYTIADIAIWSWYGQLIQDKLWPKAGHFLNVQEYKHLQEWAYRIAQRPAVQRGLGVDYKAIQ</sequence>
<evidence type="ECO:0000313" key="4">
    <source>
        <dbReference type="Proteomes" id="UP000281771"/>
    </source>
</evidence>
<dbReference type="SFLD" id="SFLDG00358">
    <property type="entry name" value="Main_(cytGST)"/>
    <property type="match status" value="1"/>
</dbReference>
<dbReference type="PROSITE" id="PS50404">
    <property type="entry name" value="GST_NTER"/>
    <property type="match status" value="1"/>
</dbReference>
<dbReference type="EMBL" id="RQZA01000009">
    <property type="protein sequence ID" value="RRD30278.1"/>
    <property type="molecule type" value="Genomic_DNA"/>
</dbReference>
<evidence type="ECO:0000259" key="2">
    <source>
        <dbReference type="PROSITE" id="PS50405"/>
    </source>
</evidence>
<dbReference type="PROSITE" id="PS50405">
    <property type="entry name" value="GST_CTER"/>
    <property type="match status" value="1"/>
</dbReference>
<dbReference type="Gene3D" id="3.40.30.10">
    <property type="entry name" value="Glutaredoxin"/>
    <property type="match status" value="1"/>
</dbReference>
<dbReference type="Gene3D" id="1.20.1050.10">
    <property type="match status" value="1"/>
</dbReference>
<dbReference type="SFLD" id="SFLDG01151">
    <property type="entry name" value="Main.2:_Nu-like"/>
    <property type="match status" value="1"/>
</dbReference>
<dbReference type="PANTHER" id="PTHR44051:SF22">
    <property type="entry name" value="DISULFIDE-BOND OXIDOREDUCTASE YGHU"/>
    <property type="match status" value="1"/>
</dbReference>
<protein>
    <submittedName>
        <fullName evidence="3">Glutathione-dependent disulfide-bond oxidoreductase</fullName>
    </submittedName>
</protein>
<dbReference type="InterPro" id="IPR036282">
    <property type="entry name" value="Glutathione-S-Trfase_C_sf"/>
</dbReference>
<keyword evidence="4" id="KW-1185">Reference proteome</keyword>
<accession>A0A3P1V930</accession>
<name>A0A3P1V930_9STRE</name>
<organism evidence="3 4">
    <name type="scientific">Streptococcus minor</name>
    <dbReference type="NCBI Taxonomy" id="229549"/>
    <lineage>
        <taxon>Bacteria</taxon>
        <taxon>Bacillati</taxon>
        <taxon>Bacillota</taxon>
        <taxon>Bacilli</taxon>
        <taxon>Lactobacillales</taxon>
        <taxon>Streptococcaceae</taxon>
        <taxon>Streptococcus</taxon>
    </lineage>
</organism>
<dbReference type="RefSeq" id="WP_124777684.1">
    <property type="nucleotide sequence ID" value="NZ_RQZA01000009.1"/>
</dbReference>
<evidence type="ECO:0000259" key="1">
    <source>
        <dbReference type="PROSITE" id="PS50404"/>
    </source>
</evidence>